<evidence type="ECO:0000256" key="6">
    <source>
        <dbReference type="ARBA" id="ARBA00023136"/>
    </source>
</evidence>
<organism evidence="9 10">
    <name type="scientific">Kyrpidia spormannii</name>
    <dbReference type="NCBI Taxonomy" id="2055160"/>
    <lineage>
        <taxon>Bacteria</taxon>
        <taxon>Bacillati</taxon>
        <taxon>Bacillota</taxon>
        <taxon>Bacilli</taxon>
        <taxon>Bacillales</taxon>
        <taxon>Alicyclobacillaceae</taxon>
        <taxon>Kyrpidia</taxon>
    </lineage>
</organism>
<dbReference type="InterPro" id="IPR042094">
    <property type="entry name" value="T2SS_GspF_sf"/>
</dbReference>
<evidence type="ECO:0000313" key="10">
    <source>
        <dbReference type="Proteomes" id="UP000231932"/>
    </source>
</evidence>
<feature type="transmembrane region" description="Helical" evidence="7">
    <location>
        <begin position="346"/>
        <end position="370"/>
    </location>
</feature>
<evidence type="ECO:0000256" key="1">
    <source>
        <dbReference type="ARBA" id="ARBA00004651"/>
    </source>
</evidence>
<keyword evidence="5 7" id="KW-1133">Transmembrane helix</keyword>
<reference evidence="10" key="1">
    <citation type="submission" date="2017-11" db="EMBL/GenBank/DDBJ databases">
        <title>Complete Genome Sequence of Kyrpidia sp. Strain EA-1, a thermophilic, hydrogen-oxidizing Bacterium, isolated from the Azores.</title>
        <authorList>
            <person name="Reiner J.E."/>
            <person name="Lapp C.J."/>
            <person name="Bunk B."/>
            <person name="Gescher J."/>
        </authorList>
    </citation>
    <scope>NUCLEOTIDE SEQUENCE [LARGE SCALE GENOMIC DNA]</scope>
    <source>
        <strain evidence="10">EA-1</strain>
    </source>
</reference>
<proteinExistence type="inferred from homology"/>
<keyword evidence="3" id="KW-1003">Cell membrane</keyword>
<dbReference type="Pfam" id="PF00482">
    <property type="entry name" value="T2SSF"/>
    <property type="match status" value="2"/>
</dbReference>
<gene>
    <name evidence="9" type="ORF">CVV65_04920</name>
</gene>
<keyword evidence="4 7" id="KW-0812">Transmembrane</keyword>
<dbReference type="OrthoDB" id="2374082at2"/>
<keyword evidence="10" id="KW-1185">Reference proteome</keyword>
<feature type="transmembrane region" description="Helical" evidence="7">
    <location>
        <begin position="136"/>
        <end position="158"/>
    </location>
</feature>
<comment type="similarity">
    <text evidence="2">Belongs to the GSP F family.</text>
</comment>
<dbReference type="Gene3D" id="1.20.81.30">
    <property type="entry name" value="Type II secretion system (T2SS), domain F"/>
    <property type="match status" value="2"/>
</dbReference>
<dbReference type="GO" id="GO:0005886">
    <property type="term" value="C:plasma membrane"/>
    <property type="evidence" value="ECO:0007669"/>
    <property type="project" value="UniProtKB-SubCell"/>
</dbReference>
<dbReference type="PANTHER" id="PTHR30012">
    <property type="entry name" value="GENERAL SECRETION PATHWAY PROTEIN"/>
    <property type="match status" value="1"/>
</dbReference>
<accession>A0A2K8N4S2</accession>
<evidence type="ECO:0000256" key="3">
    <source>
        <dbReference type="ARBA" id="ARBA00022475"/>
    </source>
</evidence>
<feature type="transmembrane region" description="Helical" evidence="7">
    <location>
        <begin position="178"/>
        <end position="201"/>
    </location>
</feature>
<evidence type="ECO:0000313" key="9">
    <source>
        <dbReference type="EMBL" id="ATY84374.1"/>
    </source>
</evidence>
<sequence length="379" mass="42820">MNRGVSPWWAGWPQFRWRLPRWGRRRDDPRVPLRDWAELWTDLASYLKAGIPLDDALDVIAVARTGPLSTLLLQWRDGLREGRSLSELYEEAGQYLLWLPLIRVGEATGEWVQMMTVLGGQAAQWDRHWREMWRQLTYPLFVTVAATGVCILFLVVVLPKLKDFYQPLGLDPGIDLEAIRWAGGGLGALAAAALGLALWLWAPGRRQRRGRELSAPVPEGMQGYSLSRRSPLRRCAQTLGLYDAFTFEWSFLVGTMLAAGVSLEETLAHLGGLRTRVSGAARYVRQRMAEGESLSETLGRWPQCTEELRRVVELALGTGQMDRALLVLAERIAARQRRRTELWIRWLEPALTGVIGVLILGIFVLLYLPITKLMGRVVS</sequence>
<dbReference type="InterPro" id="IPR003004">
    <property type="entry name" value="GspF/PilC"/>
</dbReference>
<evidence type="ECO:0000256" key="2">
    <source>
        <dbReference type="ARBA" id="ARBA00005745"/>
    </source>
</evidence>
<name>A0A2K8N4S2_9BACL</name>
<dbReference type="EMBL" id="CP024955">
    <property type="protein sequence ID" value="ATY84374.1"/>
    <property type="molecule type" value="Genomic_DNA"/>
</dbReference>
<dbReference type="PANTHER" id="PTHR30012:SF0">
    <property type="entry name" value="TYPE II SECRETION SYSTEM PROTEIN F-RELATED"/>
    <property type="match status" value="1"/>
</dbReference>
<feature type="domain" description="Type II secretion system protein GspF" evidence="8">
    <location>
        <begin position="252"/>
        <end position="369"/>
    </location>
</feature>
<protein>
    <recommendedName>
        <fullName evidence="8">Type II secretion system protein GspF domain-containing protein</fullName>
    </recommendedName>
</protein>
<dbReference type="Proteomes" id="UP000231932">
    <property type="component" value="Chromosome"/>
</dbReference>
<comment type="subcellular location">
    <subcellularLocation>
        <location evidence="1">Cell membrane</location>
        <topology evidence="1">Multi-pass membrane protein</topology>
    </subcellularLocation>
</comment>
<evidence type="ECO:0000259" key="8">
    <source>
        <dbReference type="Pfam" id="PF00482"/>
    </source>
</evidence>
<evidence type="ECO:0000256" key="7">
    <source>
        <dbReference type="SAM" id="Phobius"/>
    </source>
</evidence>
<feature type="domain" description="Type II secretion system protein GspF" evidence="8">
    <location>
        <begin position="42"/>
        <end position="159"/>
    </location>
</feature>
<dbReference type="AlphaFoldDB" id="A0A2K8N4S2"/>
<dbReference type="KEGG" id="kyr:CVV65_04920"/>
<evidence type="ECO:0000256" key="4">
    <source>
        <dbReference type="ARBA" id="ARBA00022692"/>
    </source>
</evidence>
<keyword evidence="6 7" id="KW-0472">Membrane</keyword>
<evidence type="ECO:0000256" key="5">
    <source>
        <dbReference type="ARBA" id="ARBA00022989"/>
    </source>
</evidence>
<dbReference type="InterPro" id="IPR018076">
    <property type="entry name" value="T2SS_GspF_dom"/>
</dbReference>